<evidence type="ECO:0000259" key="14">
    <source>
        <dbReference type="Pfam" id="PF00508"/>
    </source>
</evidence>
<gene>
    <name evidence="12 16" type="primary">E2</name>
</gene>
<dbReference type="InterPro" id="IPR001866">
    <property type="entry name" value="PPV_E2_N"/>
</dbReference>
<dbReference type="Proteomes" id="UP000144454">
    <property type="component" value="Segment"/>
</dbReference>
<dbReference type="Gene3D" id="1.10.287.30">
    <property type="entry name" value="E2 (early) protein, N terminal domain, subdomain 1"/>
    <property type="match status" value="1"/>
</dbReference>
<dbReference type="InterPro" id="IPR035975">
    <property type="entry name" value="E2/EBNA1_C_sf"/>
</dbReference>
<comment type="subcellular location">
    <subcellularLocation>
        <location evidence="1 12">Host nucleus</location>
    </subcellularLocation>
</comment>
<sequence>METLSERFHALQEKLMEIYESGKNTIAAQIEHWQLLRQEQVLLHFARKRGVTRLGYQPVPNLAITEQKAKDAIGMGLLLQSLEKSPYGGESWSLVDTSLETFRSPPQQCFKKGGQEVEVRFDGDPENIMLYTSWQHIYFQDSHDSWQKVQGQVDYDGLFYFDGPVKVYYVTFGTDAKRYGKTGLWEVVYNKDIIFAPVTSSTPEGQGSPAPADSNTAEGSQHPTEVVSVDSATTSAPAATSATAKQRARRYGRKASSPGGGERGYSPLKENQRERRPHKRGRGERGGRSRSRSRATSRSRSRSRSRTRTRARPQSATTTHPCTRSRSRSRPGCVLSGGGGVLPSQVGSRLSTVGQGHQGRLGQLLAEATDPPVILLRGDPNAVKCFRFRAKDKYRGLYTRMSTTWSWVGADNNDRIGRARMLVAFSSYEQRHLFLKHLKVPKGMDWSLGQFDSL</sequence>
<evidence type="ECO:0000313" key="17">
    <source>
        <dbReference type="Proteomes" id="UP000144454"/>
    </source>
</evidence>
<dbReference type="GO" id="GO:0042025">
    <property type="term" value="C:host cell nucleus"/>
    <property type="evidence" value="ECO:0007669"/>
    <property type="project" value="UniProtKB-SubCell"/>
</dbReference>
<dbReference type="SUPFAM" id="SSF51332">
    <property type="entry name" value="E2 regulatory, transactivation domain"/>
    <property type="match status" value="1"/>
</dbReference>
<evidence type="ECO:0000256" key="3">
    <source>
        <dbReference type="ARBA" id="ARBA00022491"/>
    </source>
</evidence>
<keyword evidence="11 12" id="KW-0804">Transcription</keyword>
<evidence type="ECO:0000256" key="12">
    <source>
        <dbReference type="HAMAP-Rule" id="MF_04001"/>
    </source>
</evidence>
<keyword evidence="8 12" id="KW-0805">Transcription regulation</keyword>
<dbReference type="OrthoDB" id="15886at10239"/>
<protein>
    <recommendedName>
        <fullName evidence="12">Regulatory protein E2</fullName>
    </recommendedName>
</protein>
<dbReference type="HAMAP" id="MF_04001">
    <property type="entry name" value="PPV_E2"/>
    <property type="match status" value="1"/>
</dbReference>
<name>F8QPP7_9PAPI</name>
<dbReference type="GO" id="GO:0039693">
    <property type="term" value="P:viral DNA genome replication"/>
    <property type="evidence" value="ECO:0007669"/>
    <property type="project" value="UniProtKB-UniRule"/>
</dbReference>
<dbReference type="Pfam" id="PF00511">
    <property type="entry name" value="PPV_E2_C"/>
    <property type="match status" value="1"/>
</dbReference>
<comment type="similarity">
    <text evidence="2">Belongs to the papillomaviridae E8^E2C protein family.</text>
</comment>
<keyword evidence="4 12" id="KW-0244">Early protein</keyword>
<evidence type="ECO:0000256" key="9">
    <source>
        <dbReference type="ARBA" id="ARBA00023125"/>
    </source>
</evidence>
<accession>F8QPP7</accession>
<dbReference type="Gene3D" id="2.170.200.10">
    <property type="entry name" value="Papillomavirus E2 early protein domain"/>
    <property type="match status" value="1"/>
</dbReference>
<feature type="compositionally biased region" description="Polar residues" evidence="13">
    <location>
        <begin position="213"/>
        <end position="223"/>
    </location>
</feature>
<dbReference type="GO" id="GO:0006351">
    <property type="term" value="P:DNA-templated transcription"/>
    <property type="evidence" value="ECO:0007669"/>
    <property type="project" value="UniProtKB-UniRule"/>
</dbReference>
<keyword evidence="7 12" id="KW-0235">DNA replication</keyword>
<feature type="domain" description="Papillomavirus E2 C-terminal" evidence="15">
    <location>
        <begin position="372"/>
        <end position="450"/>
    </location>
</feature>
<evidence type="ECO:0000256" key="11">
    <source>
        <dbReference type="ARBA" id="ARBA00023163"/>
    </source>
</evidence>
<keyword evidence="3 12" id="KW-0678">Repressor</keyword>
<dbReference type="SUPFAM" id="SSF54957">
    <property type="entry name" value="Viral DNA-binding domain"/>
    <property type="match status" value="1"/>
</dbReference>
<feature type="compositionally biased region" description="Low complexity" evidence="13">
    <location>
        <begin position="231"/>
        <end position="244"/>
    </location>
</feature>
<dbReference type="InterPro" id="IPR000427">
    <property type="entry name" value="Papillomavirus_E2_C"/>
</dbReference>
<evidence type="ECO:0000256" key="7">
    <source>
        <dbReference type="ARBA" id="ARBA00022705"/>
    </source>
</evidence>
<evidence type="ECO:0000256" key="1">
    <source>
        <dbReference type="ARBA" id="ARBA00004147"/>
    </source>
</evidence>
<organism evidence="16 17">
    <name type="scientific">Macaca fascicularis papillomavirus 2</name>
    <dbReference type="NCBI Taxonomy" id="915424"/>
    <lineage>
        <taxon>Viruses</taxon>
        <taxon>Monodnaviria</taxon>
        <taxon>Shotokuvirae</taxon>
        <taxon>Cossaviricota</taxon>
        <taxon>Papovaviricetes</taxon>
        <taxon>Zurhausenvirales</taxon>
        <taxon>Papillomaviridae</taxon>
        <taxon>Firstpapillomavirinae</taxon>
        <taxon>Betapapillomavirus</taxon>
        <taxon>Betapapillomavirus 6</taxon>
    </lineage>
</organism>
<evidence type="ECO:0000256" key="2">
    <source>
        <dbReference type="ARBA" id="ARBA00007794"/>
    </source>
</evidence>
<comment type="similarity">
    <text evidence="12">Belongs to the papillomaviridae E2 protein family.</text>
</comment>
<dbReference type="GO" id="GO:0000166">
    <property type="term" value="F:nucleotide binding"/>
    <property type="evidence" value="ECO:0007669"/>
    <property type="project" value="UniProtKB-UniRule"/>
</dbReference>
<comment type="caution">
    <text evidence="12">Lacks conserved residue(s) required for the propagation of feature annotation.</text>
</comment>
<keyword evidence="9 12" id="KW-0238">DNA-binding</keyword>
<dbReference type="SMR" id="F8QPP7"/>
<dbReference type="InterPro" id="IPR033668">
    <property type="entry name" value="Reg_prot_E2"/>
</dbReference>
<dbReference type="InterPro" id="IPR042503">
    <property type="entry name" value="Regulatory_protein_E2_N_1"/>
</dbReference>
<proteinExistence type="inferred from homology"/>
<feature type="compositionally biased region" description="Basic residues" evidence="13">
    <location>
        <begin position="275"/>
        <end position="311"/>
    </location>
</feature>
<dbReference type="KEGG" id="vg:10842532"/>
<evidence type="ECO:0000256" key="5">
    <source>
        <dbReference type="ARBA" id="ARBA00022553"/>
    </source>
</evidence>
<feature type="region of interest" description="Disordered" evidence="13">
    <location>
        <begin position="200"/>
        <end position="355"/>
    </location>
</feature>
<keyword evidence="17" id="KW-1185">Reference proteome</keyword>
<comment type="subunit">
    <text evidence="12">Binds DNA as homodimer. Interacts with protein E1; this interaction greatly increases E1 DNA-binding activity. Interacts with protein L1; this interaction enhances E2-dependent replication and transcription activation. Interacts with protein L2; this interaction inhibits E2 transcriptional activity but not DNA replication function E2. Interacts with protein E7; this interaction inhibits E7 oncogenic activity. Interacts with host TAF1; this interaction modulates E2-dependent transcriptional regulation. Interacts with host BRD4; this interaction mediates E2 transcriptional activation function. Additionally, the interaction with host BRD4 on mitotic chromosomes mediates tethering of the viral genome. Interacts with host TOPBP1; this interaction is required for optimal viral DNA replication.</text>
</comment>
<feature type="region of interest" description="DNA-binding domain" evidence="12">
    <location>
        <begin position="370"/>
        <end position="454"/>
    </location>
</feature>
<keyword evidence="10 12" id="KW-0010">Activator</keyword>
<dbReference type="GO" id="GO:0006260">
    <property type="term" value="P:DNA replication"/>
    <property type="evidence" value="ECO:0007669"/>
    <property type="project" value="UniProtKB-KW"/>
</dbReference>
<dbReference type="InterPro" id="IPR042504">
    <property type="entry name" value="Regulatory_protein_E2_N_2"/>
</dbReference>
<comment type="function">
    <text evidence="12">Plays a role in the initiation of viral DNA replication. A dimer of E2 interacts with a dimer of E1 in order to improve specificity of E1 DNA binding activity. Once the complex recognizes and binds DNA at specific sites, the E2 dimer is removed from DNA. E2 also regulates viral transcription through binding to the E2RE response element (5'-ACCNNNNNNGGT-3') present in multiple copies in the regulatory regions of the viral genome. Activates or represses transcription depending on E2RE's position with regards to proximal promoter elements including the TATA-box. Repression occurs by sterically hindering the assembly of the transcription initiation complex.</text>
</comment>
<keyword evidence="6 12" id="KW-1048">Host nucleus</keyword>
<dbReference type="EMBL" id="GU014531">
    <property type="protein sequence ID" value="ADQ39302.1"/>
    <property type="molecule type" value="Genomic_DNA"/>
</dbReference>
<evidence type="ECO:0000256" key="8">
    <source>
        <dbReference type="ARBA" id="ARBA00023015"/>
    </source>
</evidence>
<comment type="PTM">
    <text evidence="12">Phosphorylated.</text>
</comment>
<dbReference type="GO" id="GO:0006275">
    <property type="term" value="P:regulation of DNA replication"/>
    <property type="evidence" value="ECO:0007669"/>
    <property type="project" value="UniProtKB-UniRule"/>
</dbReference>
<dbReference type="InterPro" id="IPR036050">
    <property type="entry name" value="Regulatory_protein_E2_N"/>
</dbReference>
<dbReference type="GeneID" id="10842532"/>
<feature type="domain" description="Papillomavirus E2 N-terminal" evidence="14">
    <location>
        <begin position="1"/>
        <end position="198"/>
    </location>
</feature>
<evidence type="ECO:0000313" key="16">
    <source>
        <dbReference type="EMBL" id="ADQ39302.1"/>
    </source>
</evidence>
<dbReference type="RefSeq" id="YP_004646334.1">
    <property type="nucleotide sequence ID" value="NC_015691.1"/>
</dbReference>
<dbReference type="Gene3D" id="3.30.70.330">
    <property type="match status" value="1"/>
</dbReference>
<evidence type="ECO:0000256" key="10">
    <source>
        <dbReference type="ARBA" id="ARBA00023159"/>
    </source>
</evidence>
<dbReference type="GO" id="GO:0003700">
    <property type="term" value="F:DNA-binding transcription factor activity"/>
    <property type="evidence" value="ECO:0007669"/>
    <property type="project" value="UniProtKB-UniRule"/>
</dbReference>
<evidence type="ECO:0000256" key="6">
    <source>
        <dbReference type="ARBA" id="ARBA00022562"/>
    </source>
</evidence>
<keyword evidence="5 12" id="KW-0597">Phosphoprotein</keyword>
<evidence type="ECO:0000259" key="15">
    <source>
        <dbReference type="Pfam" id="PF00511"/>
    </source>
</evidence>
<dbReference type="Pfam" id="PF00508">
    <property type="entry name" value="PPV_E2_N"/>
    <property type="match status" value="1"/>
</dbReference>
<dbReference type="InterPro" id="IPR012677">
    <property type="entry name" value="Nucleotide-bd_a/b_plait_sf"/>
</dbReference>
<reference evidence="16 17" key="1">
    <citation type="journal article" date="2011" name="Vet. Pathol.">
        <title>Novel betapapillomavirus associated with hand and foot papillomas in a cynomolgus macaque.</title>
        <authorList>
            <person name="Wood C.E."/>
            <person name="Tannehill-Gregg S.H."/>
            <person name="Chen Z."/>
            <person name="Doorslaer K."/>
            <person name="Nelson D.R."/>
            <person name="Cline J.M."/>
            <person name="Burk R.D."/>
        </authorList>
    </citation>
    <scope>NUCLEOTIDE SEQUENCE [LARGE SCALE GENOMIC DNA]</scope>
    <source>
        <strain evidence="16">Mac191</strain>
    </source>
</reference>
<evidence type="ECO:0000256" key="4">
    <source>
        <dbReference type="ARBA" id="ARBA00022518"/>
    </source>
</evidence>
<evidence type="ECO:0000256" key="13">
    <source>
        <dbReference type="SAM" id="MobiDB-lite"/>
    </source>
</evidence>
<dbReference type="GO" id="GO:0003677">
    <property type="term" value="F:DNA binding"/>
    <property type="evidence" value="ECO:0007669"/>
    <property type="project" value="UniProtKB-UniRule"/>
</dbReference>